<proteinExistence type="predicted"/>
<keyword evidence="2" id="KW-1185">Reference proteome</keyword>
<dbReference type="EMBL" id="JAJJMM010000001">
    <property type="protein sequence ID" value="MCC9066337.1"/>
    <property type="molecule type" value="Genomic_DNA"/>
</dbReference>
<accession>A0ABS8MN86</accession>
<comment type="caution">
    <text evidence="1">The sequence shown here is derived from an EMBL/GenBank/DDBJ whole genome shotgun (WGS) entry which is preliminary data.</text>
</comment>
<dbReference type="RefSeq" id="WP_230040206.1">
    <property type="nucleotide sequence ID" value="NZ_JAJJMM010000001.1"/>
</dbReference>
<evidence type="ECO:0000313" key="2">
    <source>
        <dbReference type="Proteomes" id="UP001430679"/>
    </source>
</evidence>
<name>A0ABS8MN86_9FLAO</name>
<reference evidence="1" key="1">
    <citation type="submission" date="2021-11" db="EMBL/GenBank/DDBJ databases">
        <title>Description of novel Flavobacterium species.</title>
        <authorList>
            <person name="Saticioglu I.B."/>
            <person name="Ay H."/>
            <person name="Altun S."/>
            <person name="Duman M."/>
        </authorList>
    </citation>
    <scope>NUCLEOTIDE SEQUENCE</scope>
    <source>
        <strain evidence="1">F-30</strain>
    </source>
</reference>
<organism evidence="1 2">
    <name type="scientific">Flavobacterium piscisymbiosum</name>
    <dbReference type="NCBI Taxonomy" id="2893753"/>
    <lineage>
        <taxon>Bacteria</taxon>
        <taxon>Pseudomonadati</taxon>
        <taxon>Bacteroidota</taxon>
        <taxon>Flavobacteriia</taxon>
        <taxon>Flavobacteriales</taxon>
        <taxon>Flavobacteriaceae</taxon>
        <taxon>Flavobacterium</taxon>
    </lineage>
</organism>
<sequence>MENEGQIKREDIISNEALEWGNEYAKTVKKVIRLNKKFIKSTKKIKKILKKL</sequence>
<protein>
    <submittedName>
        <fullName evidence="1">Uncharacterized protein</fullName>
    </submittedName>
</protein>
<gene>
    <name evidence="1" type="ORF">LNP81_25390</name>
</gene>
<dbReference type="Proteomes" id="UP001430679">
    <property type="component" value="Unassembled WGS sequence"/>
</dbReference>
<evidence type="ECO:0000313" key="1">
    <source>
        <dbReference type="EMBL" id="MCC9066337.1"/>
    </source>
</evidence>